<gene>
    <name evidence="1" type="ORF">AWB68_06570</name>
</gene>
<sequence>MKVEHKEWTIESVPEKKGHFGRAWVEVKRGPWEDEDAEQIFHFFDIGYYDSEAAAVERGIA</sequence>
<protein>
    <submittedName>
        <fullName evidence="1">Uncharacterized protein</fullName>
    </submittedName>
</protein>
<dbReference type="RefSeq" id="WP_087648509.1">
    <property type="nucleotide sequence ID" value="NZ_FCON02000122.1"/>
</dbReference>
<comment type="caution">
    <text evidence="1">The sequence shown here is derived from an EMBL/GenBank/DDBJ whole genome shotgun (WGS) entry which is preliminary data.</text>
</comment>
<dbReference type="EMBL" id="FCON02000122">
    <property type="protein sequence ID" value="SAL82571.1"/>
    <property type="molecule type" value="Genomic_DNA"/>
</dbReference>
<name>A0A158KQ64_9BURK</name>
<reference evidence="1" key="1">
    <citation type="submission" date="2016-01" db="EMBL/GenBank/DDBJ databases">
        <authorList>
            <person name="Peeters C."/>
        </authorList>
    </citation>
    <scope>NUCLEOTIDE SEQUENCE [LARGE SCALE GENOMIC DNA]</scope>
    <source>
        <strain evidence="1">LMG 22940</strain>
    </source>
</reference>
<dbReference type="AlphaFoldDB" id="A0A158KQ64"/>
<dbReference type="Proteomes" id="UP000054770">
    <property type="component" value="Unassembled WGS sequence"/>
</dbReference>
<evidence type="ECO:0000313" key="2">
    <source>
        <dbReference type="Proteomes" id="UP000054770"/>
    </source>
</evidence>
<dbReference type="OrthoDB" id="9114812at2"/>
<organism evidence="1 2">
    <name type="scientific">Caballeronia choica</name>
    <dbReference type="NCBI Taxonomy" id="326476"/>
    <lineage>
        <taxon>Bacteria</taxon>
        <taxon>Pseudomonadati</taxon>
        <taxon>Pseudomonadota</taxon>
        <taxon>Betaproteobacteria</taxon>
        <taxon>Burkholderiales</taxon>
        <taxon>Burkholderiaceae</taxon>
        <taxon>Caballeronia</taxon>
    </lineage>
</organism>
<evidence type="ECO:0000313" key="1">
    <source>
        <dbReference type="EMBL" id="SAL82571.1"/>
    </source>
</evidence>
<accession>A0A158KQ64</accession>
<proteinExistence type="predicted"/>
<keyword evidence="2" id="KW-1185">Reference proteome</keyword>